<dbReference type="Proteomes" id="UP000646749">
    <property type="component" value="Unassembled WGS sequence"/>
</dbReference>
<name>A0ABQ4E922_9ACTN</name>
<keyword evidence="7" id="KW-0274">FAD</keyword>
<evidence type="ECO:0000313" key="13">
    <source>
        <dbReference type="Proteomes" id="UP000646749"/>
    </source>
</evidence>
<evidence type="ECO:0000256" key="10">
    <source>
        <dbReference type="ARBA" id="ARBA00048540"/>
    </source>
</evidence>
<evidence type="ECO:0000256" key="9">
    <source>
        <dbReference type="ARBA" id="ARBA00031306"/>
    </source>
</evidence>
<keyword evidence="8" id="KW-0460">Magnesium</keyword>
<dbReference type="EC" id="2.7.1.180" evidence="2"/>
<dbReference type="PANTHER" id="PTHR30040">
    <property type="entry name" value="THIAMINE BIOSYNTHESIS LIPOPROTEIN APBE"/>
    <property type="match status" value="1"/>
</dbReference>
<keyword evidence="5 12" id="KW-0808">Transferase</keyword>
<evidence type="ECO:0000256" key="3">
    <source>
        <dbReference type="ARBA" id="ARBA00016337"/>
    </source>
</evidence>
<feature type="region of interest" description="Disordered" evidence="11">
    <location>
        <begin position="253"/>
        <end position="275"/>
    </location>
</feature>
<dbReference type="EMBL" id="BONW01000029">
    <property type="protein sequence ID" value="GIG90782.1"/>
    <property type="molecule type" value="Genomic_DNA"/>
</dbReference>
<sequence length="275" mass="30201">MATAGLRRVEQIMGTPISVHLTDPLPARRLAALADETFDWFREVDERFSTFKEHSEVNRFDRGELSIQDCSADLRLVVEACADLWRDTDGYFDAYATGRFDPSGYVKGWSVQVASDRLLAAGCESHWINAGGDIRARGGPRPGEPWRIGVRHPWQEDKICWVLGGNDFAVATSGTYERGFHVIDPYRSAPATELTSVTVVGTDLGRTDAYATAGVAMGQSGLRWLADLPDHEVGIITSDELCFRSDGFPVLPTEPAQRTSVTRSDLTGQPAPRLG</sequence>
<evidence type="ECO:0000313" key="12">
    <source>
        <dbReference type="EMBL" id="GIG90782.1"/>
    </source>
</evidence>
<dbReference type="Gene3D" id="3.10.520.10">
    <property type="entry name" value="ApbE-like domains"/>
    <property type="match status" value="2"/>
</dbReference>
<evidence type="ECO:0000256" key="2">
    <source>
        <dbReference type="ARBA" id="ARBA00011955"/>
    </source>
</evidence>
<dbReference type="SUPFAM" id="SSF143631">
    <property type="entry name" value="ApbE-like"/>
    <property type="match status" value="1"/>
</dbReference>
<evidence type="ECO:0000256" key="8">
    <source>
        <dbReference type="ARBA" id="ARBA00022842"/>
    </source>
</evidence>
<comment type="cofactor">
    <cofactor evidence="1">
        <name>Mg(2+)</name>
        <dbReference type="ChEBI" id="CHEBI:18420"/>
    </cofactor>
</comment>
<evidence type="ECO:0000256" key="6">
    <source>
        <dbReference type="ARBA" id="ARBA00022723"/>
    </source>
</evidence>
<dbReference type="Pfam" id="PF02424">
    <property type="entry name" value="ApbE"/>
    <property type="match status" value="2"/>
</dbReference>
<dbReference type="PANTHER" id="PTHR30040:SF2">
    <property type="entry name" value="FAD:PROTEIN FMN TRANSFERASE"/>
    <property type="match status" value="1"/>
</dbReference>
<comment type="caution">
    <text evidence="12">The sequence shown here is derived from an EMBL/GenBank/DDBJ whole genome shotgun (WGS) entry which is preliminary data.</text>
</comment>
<keyword evidence="13" id="KW-1185">Reference proteome</keyword>
<comment type="catalytic activity">
    <reaction evidence="10">
        <text>L-threonyl-[protein] + FAD = FMN-L-threonyl-[protein] + AMP + H(+)</text>
        <dbReference type="Rhea" id="RHEA:36847"/>
        <dbReference type="Rhea" id="RHEA-COMP:11060"/>
        <dbReference type="Rhea" id="RHEA-COMP:11061"/>
        <dbReference type="ChEBI" id="CHEBI:15378"/>
        <dbReference type="ChEBI" id="CHEBI:30013"/>
        <dbReference type="ChEBI" id="CHEBI:57692"/>
        <dbReference type="ChEBI" id="CHEBI:74257"/>
        <dbReference type="ChEBI" id="CHEBI:456215"/>
        <dbReference type="EC" id="2.7.1.180"/>
    </reaction>
</comment>
<dbReference type="GO" id="GO:0016740">
    <property type="term" value="F:transferase activity"/>
    <property type="evidence" value="ECO:0007669"/>
    <property type="project" value="UniProtKB-KW"/>
</dbReference>
<evidence type="ECO:0000256" key="1">
    <source>
        <dbReference type="ARBA" id="ARBA00001946"/>
    </source>
</evidence>
<accession>A0ABQ4E922</accession>
<keyword evidence="4" id="KW-0285">Flavoprotein</keyword>
<dbReference type="InterPro" id="IPR024932">
    <property type="entry name" value="ApbE"/>
</dbReference>
<evidence type="ECO:0000256" key="11">
    <source>
        <dbReference type="SAM" id="MobiDB-lite"/>
    </source>
</evidence>
<reference evidence="12 13" key="1">
    <citation type="submission" date="2021-01" db="EMBL/GenBank/DDBJ databases">
        <title>Whole genome shotgun sequence of Plantactinospora endophytica NBRC 110450.</title>
        <authorList>
            <person name="Komaki H."/>
            <person name="Tamura T."/>
        </authorList>
    </citation>
    <scope>NUCLEOTIDE SEQUENCE [LARGE SCALE GENOMIC DNA]</scope>
    <source>
        <strain evidence="12 13">NBRC 110450</strain>
    </source>
</reference>
<protein>
    <recommendedName>
        <fullName evidence="3">FAD:protein FMN transferase</fullName>
        <ecNumber evidence="2">2.7.1.180</ecNumber>
    </recommendedName>
    <alternativeName>
        <fullName evidence="9">Flavin transferase</fullName>
    </alternativeName>
</protein>
<keyword evidence="6" id="KW-0479">Metal-binding</keyword>
<dbReference type="InterPro" id="IPR003374">
    <property type="entry name" value="ApbE-like_sf"/>
</dbReference>
<evidence type="ECO:0000256" key="5">
    <source>
        <dbReference type="ARBA" id="ARBA00022679"/>
    </source>
</evidence>
<gene>
    <name evidence="12" type="primary">apbE</name>
    <name evidence="12" type="ORF">Pen02_57180</name>
</gene>
<organism evidence="12 13">
    <name type="scientific">Plantactinospora endophytica</name>
    <dbReference type="NCBI Taxonomy" id="673535"/>
    <lineage>
        <taxon>Bacteria</taxon>
        <taxon>Bacillati</taxon>
        <taxon>Actinomycetota</taxon>
        <taxon>Actinomycetes</taxon>
        <taxon>Micromonosporales</taxon>
        <taxon>Micromonosporaceae</taxon>
        <taxon>Plantactinospora</taxon>
    </lineage>
</organism>
<evidence type="ECO:0000256" key="4">
    <source>
        <dbReference type="ARBA" id="ARBA00022630"/>
    </source>
</evidence>
<feature type="compositionally biased region" description="Polar residues" evidence="11">
    <location>
        <begin position="256"/>
        <end position="267"/>
    </location>
</feature>
<proteinExistence type="predicted"/>
<evidence type="ECO:0000256" key="7">
    <source>
        <dbReference type="ARBA" id="ARBA00022827"/>
    </source>
</evidence>